<proteinExistence type="predicted"/>
<gene>
    <name evidence="1" type="ORF">ANCCAN_00287</name>
</gene>
<dbReference type="InterPro" id="IPR032675">
    <property type="entry name" value="LRR_dom_sf"/>
</dbReference>
<name>A0A368HB08_ANCCA</name>
<protein>
    <recommendedName>
        <fullName evidence="3">Leucine Rich repeat-containing domain protein</fullName>
    </recommendedName>
</protein>
<dbReference type="InterPro" id="IPR001611">
    <property type="entry name" value="Leu-rich_rpt"/>
</dbReference>
<dbReference type="AlphaFoldDB" id="A0A368HB08"/>
<organism evidence="1 2">
    <name type="scientific">Ancylostoma caninum</name>
    <name type="common">Dog hookworm</name>
    <dbReference type="NCBI Taxonomy" id="29170"/>
    <lineage>
        <taxon>Eukaryota</taxon>
        <taxon>Metazoa</taxon>
        <taxon>Ecdysozoa</taxon>
        <taxon>Nematoda</taxon>
        <taxon>Chromadorea</taxon>
        <taxon>Rhabditida</taxon>
        <taxon>Rhabditina</taxon>
        <taxon>Rhabditomorpha</taxon>
        <taxon>Strongyloidea</taxon>
        <taxon>Ancylostomatidae</taxon>
        <taxon>Ancylostomatinae</taxon>
        <taxon>Ancylostoma</taxon>
    </lineage>
</organism>
<dbReference type="Gene3D" id="3.80.10.10">
    <property type="entry name" value="Ribonuclease Inhibitor"/>
    <property type="match status" value="1"/>
</dbReference>
<evidence type="ECO:0008006" key="3">
    <source>
        <dbReference type="Google" id="ProtNLM"/>
    </source>
</evidence>
<keyword evidence="2" id="KW-1185">Reference proteome</keyword>
<evidence type="ECO:0000313" key="1">
    <source>
        <dbReference type="EMBL" id="RCN53793.1"/>
    </source>
</evidence>
<accession>A0A368HB08</accession>
<reference evidence="1 2" key="1">
    <citation type="submission" date="2014-10" db="EMBL/GenBank/DDBJ databases">
        <title>Draft genome of the hookworm Ancylostoma caninum.</title>
        <authorList>
            <person name="Mitreva M."/>
        </authorList>
    </citation>
    <scope>NUCLEOTIDE SEQUENCE [LARGE SCALE GENOMIC DNA]</scope>
    <source>
        <strain evidence="1 2">Baltimore</strain>
    </source>
</reference>
<dbReference type="Pfam" id="PF13855">
    <property type="entry name" value="LRR_8"/>
    <property type="match status" value="1"/>
</dbReference>
<dbReference type="EMBL" id="JOJR01000001">
    <property type="protein sequence ID" value="RCN53793.1"/>
    <property type="molecule type" value="Genomic_DNA"/>
</dbReference>
<sequence>MRSLRDLNLSHNKLRHFFSAVLGSSNVVEVLSLGSNLLQCLTPSTIGNLTHIRFM</sequence>
<dbReference type="OrthoDB" id="2013775at2759"/>
<comment type="caution">
    <text evidence="1">The sequence shown here is derived from an EMBL/GenBank/DDBJ whole genome shotgun (WGS) entry which is preliminary data.</text>
</comment>
<dbReference type="SUPFAM" id="SSF52058">
    <property type="entry name" value="L domain-like"/>
    <property type="match status" value="1"/>
</dbReference>
<dbReference type="Proteomes" id="UP000252519">
    <property type="component" value="Unassembled WGS sequence"/>
</dbReference>
<evidence type="ECO:0000313" key="2">
    <source>
        <dbReference type="Proteomes" id="UP000252519"/>
    </source>
</evidence>